<evidence type="ECO:0000256" key="3">
    <source>
        <dbReference type="SAM" id="SignalP"/>
    </source>
</evidence>
<feature type="chain" id="PRO_5045139644" evidence="3">
    <location>
        <begin position="22"/>
        <end position="245"/>
    </location>
</feature>
<gene>
    <name evidence="5" type="ORF">AB5S05_12385</name>
</gene>
<sequence>MNVLRACCCVLALLGWGSTSAETLRLAANFWPPFTDESALNNGVASDLVTTALARAGYASQYEEVPWERAVRFLQRGEFDGLVGAWFSEERALYGHFSKPYLINRIRLLQRKGRGIQFRRLSDLYPYRIAVGRGYAYSPEFDNDPRLRKSVVGGFINAARMLSRGRVDLTLEDELVARYYFSRELRDIRDQLEFLPQPLSESSLHLLVRRSHPDHQRIVEAFDQAIAAMHADGSYAEIFRRHGLQ</sequence>
<keyword evidence="6" id="KW-1185">Reference proteome</keyword>
<evidence type="ECO:0000313" key="5">
    <source>
        <dbReference type="EMBL" id="MEX6502865.1"/>
    </source>
</evidence>
<dbReference type="SMART" id="SM00062">
    <property type="entry name" value="PBPb"/>
    <property type="match status" value="1"/>
</dbReference>
<protein>
    <submittedName>
        <fullName evidence="5">Substrate-binding periplasmic protein</fullName>
    </submittedName>
</protein>
<dbReference type="RefSeq" id="WP_369287834.1">
    <property type="nucleotide sequence ID" value="NZ_JBFTEG010000009.1"/>
</dbReference>
<comment type="caution">
    <text evidence="5">The sequence shown here is derived from an EMBL/GenBank/DDBJ whole genome shotgun (WGS) entry which is preliminary data.</text>
</comment>
<name>A0ABV3YWD9_9PSED</name>
<dbReference type="Pfam" id="PF00497">
    <property type="entry name" value="SBP_bac_3"/>
    <property type="match status" value="1"/>
</dbReference>
<accession>A0ABV3YWD9</accession>
<feature type="domain" description="Solute-binding protein family 3/N-terminal" evidence="4">
    <location>
        <begin position="39"/>
        <end position="242"/>
    </location>
</feature>
<feature type="signal peptide" evidence="3">
    <location>
        <begin position="1"/>
        <end position="21"/>
    </location>
</feature>
<evidence type="ECO:0000259" key="4">
    <source>
        <dbReference type="SMART" id="SM00062"/>
    </source>
</evidence>
<dbReference type="InterPro" id="IPR001638">
    <property type="entry name" value="Solute-binding_3/MltF_N"/>
</dbReference>
<organism evidence="5 6">
    <name type="scientific">Pseudomonas zhanjiangensis</name>
    <dbReference type="NCBI Taxonomy" id="3239015"/>
    <lineage>
        <taxon>Bacteria</taxon>
        <taxon>Pseudomonadati</taxon>
        <taxon>Pseudomonadota</taxon>
        <taxon>Gammaproteobacteria</taxon>
        <taxon>Pseudomonadales</taxon>
        <taxon>Pseudomonadaceae</taxon>
        <taxon>Pseudomonas</taxon>
    </lineage>
</organism>
<reference evidence="5 6" key="1">
    <citation type="submission" date="2024-07" db="EMBL/GenBank/DDBJ databases">
        <authorList>
            <person name="Li M."/>
        </authorList>
    </citation>
    <scope>NUCLEOTIDE SEQUENCE [LARGE SCALE GENOMIC DNA]</scope>
    <source>
        <strain evidence="5 6">25A3E</strain>
    </source>
</reference>
<dbReference type="PANTHER" id="PTHR35936:SF25">
    <property type="entry name" value="ABC TRANSPORTER SUBSTRATE-BINDING PROTEIN"/>
    <property type="match status" value="1"/>
</dbReference>
<dbReference type="EMBL" id="JBFTEG010000009">
    <property type="protein sequence ID" value="MEX6502865.1"/>
    <property type="molecule type" value="Genomic_DNA"/>
</dbReference>
<evidence type="ECO:0000256" key="2">
    <source>
        <dbReference type="ARBA" id="ARBA00022729"/>
    </source>
</evidence>
<evidence type="ECO:0000256" key="1">
    <source>
        <dbReference type="ARBA" id="ARBA00010333"/>
    </source>
</evidence>
<proteinExistence type="inferred from homology"/>
<comment type="similarity">
    <text evidence="1">Belongs to the bacterial solute-binding protein 3 family.</text>
</comment>
<dbReference type="Gene3D" id="3.40.190.10">
    <property type="entry name" value="Periplasmic binding protein-like II"/>
    <property type="match status" value="2"/>
</dbReference>
<dbReference type="SUPFAM" id="SSF53850">
    <property type="entry name" value="Periplasmic binding protein-like II"/>
    <property type="match status" value="1"/>
</dbReference>
<evidence type="ECO:0000313" key="6">
    <source>
        <dbReference type="Proteomes" id="UP001560296"/>
    </source>
</evidence>
<dbReference type="Proteomes" id="UP001560296">
    <property type="component" value="Unassembled WGS sequence"/>
</dbReference>
<dbReference type="PANTHER" id="PTHR35936">
    <property type="entry name" value="MEMBRANE-BOUND LYTIC MUREIN TRANSGLYCOSYLASE F"/>
    <property type="match status" value="1"/>
</dbReference>
<keyword evidence="2 3" id="KW-0732">Signal</keyword>